<comment type="caution">
    <text evidence="9">The sequence shown here is derived from an EMBL/GenBank/DDBJ whole genome shotgun (WGS) entry which is preliminary data.</text>
</comment>
<evidence type="ECO:0000256" key="3">
    <source>
        <dbReference type="ARBA" id="ARBA00022519"/>
    </source>
</evidence>
<feature type="transmembrane region" description="Helical" evidence="7">
    <location>
        <begin position="182"/>
        <end position="208"/>
    </location>
</feature>
<keyword evidence="7" id="KW-0813">Transport</keyword>
<keyword evidence="3 7" id="KW-0997">Cell inner membrane</keyword>
<evidence type="ECO:0000313" key="10">
    <source>
        <dbReference type="Proteomes" id="UP000027463"/>
    </source>
</evidence>
<name>A0ABR4TJA0_9PROT</name>
<protein>
    <recommendedName>
        <fullName evidence="7">TRAP transporter large permease protein</fullName>
    </recommendedName>
</protein>
<feature type="transmembrane region" description="Helical" evidence="7">
    <location>
        <begin position="326"/>
        <end position="343"/>
    </location>
</feature>
<feature type="transmembrane region" description="Helical" evidence="7">
    <location>
        <begin position="151"/>
        <end position="176"/>
    </location>
</feature>
<evidence type="ECO:0000256" key="5">
    <source>
        <dbReference type="ARBA" id="ARBA00022989"/>
    </source>
</evidence>
<dbReference type="RefSeq" id="WP_240478891.1">
    <property type="nucleotide sequence ID" value="NZ_AUNC01000072.1"/>
</dbReference>
<evidence type="ECO:0000313" key="9">
    <source>
        <dbReference type="EMBL" id="KEO50443.1"/>
    </source>
</evidence>
<keyword evidence="5 7" id="KW-1133">Transmembrane helix</keyword>
<sequence length="440" mass="46076">MDVIIDFMLDPAGAAIVLFALFFGLLALGTPISIAIGVSSVVTGFAYLPSSVISFVSAQKMFSGIDSFTLLAIPFFVLAGNIMNKGGIAIRLINLAKLLGGRMPGALAHTNVLANMLFGSISGSSIAAAAAVGGVMGPLQRKEGYDPAFSAAVNIASAPTGILIPPSGPLILFSLVSGGTSISALFLGGYLPGILMGLSVMMVITFFAMRRGYRTEGSVGWSEILHVTWQALPPLLMIILVIGGIAIGAFTATEGAAVAVLYSFVLSLMYRMASLQEYLEALKSSAVTSCSILFLIAASGIMSYVMTIAGIPDVIAETILTFDNPIVILLVMNVCLLIIGFFMDLTPAVLIFTPIFLPIATEIGIHPVHLGIIMIFNLGVGSMTPPVGSVLFVGCAVANLRIDQVVRPILPFFFATSAALLLTTYVPWITLALPRFLGLM</sequence>
<feature type="transmembrane region" description="Helical" evidence="7">
    <location>
        <begin position="355"/>
        <end position="376"/>
    </location>
</feature>
<keyword evidence="10" id="KW-1185">Reference proteome</keyword>
<comment type="function">
    <text evidence="7">Part of the tripartite ATP-independent periplasmic (TRAP) transport system.</text>
</comment>
<keyword evidence="4 7" id="KW-0812">Transmembrane</keyword>
<dbReference type="Proteomes" id="UP000027463">
    <property type="component" value="Unassembled WGS sequence"/>
</dbReference>
<keyword evidence="2" id="KW-1003">Cell membrane</keyword>
<feature type="transmembrane region" description="Helical" evidence="7">
    <location>
        <begin position="412"/>
        <end position="433"/>
    </location>
</feature>
<evidence type="ECO:0000256" key="2">
    <source>
        <dbReference type="ARBA" id="ARBA00022475"/>
    </source>
</evidence>
<evidence type="ECO:0000256" key="6">
    <source>
        <dbReference type="ARBA" id="ARBA00023136"/>
    </source>
</evidence>
<feature type="transmembrane region" description="Helical" evidence="7">
    <location>
        <begin position="113"/>
        <end position="139"/>
    </location>
</feature>
<feature type="transmembrane region" description="Helical" evidence="7">
    <location>
        <begin position="382"/>
        <end position="400"/>
    </location>
</feature>
<dbReference type="NCBIfam" id="TIGR00786">
    <property type="entry name" value="dctM"/>
    <property type="match status" value="1"/>
</dbReference>
<comment type="subunit">
    <text evidence="7">The complex comprises the extracytoplasmic solute receptor protein and the two transmembrane proteins.</text>
</comment>
<evidence type="ECO:0000256" key="1">
    <source>
        <dbReference type="ARBA" id="ARBA00004429"/>
    </source>
</evidence>
<proteinExistence type="inferred from homology"/>
<dbReference type="PANTHER" id="PTHR33362">
    <property type="entry name" value="SIALIC ACID TRAP TRANSPORTER PERMEASE PROTEIN SIAT-RELATED"/>
    <property type="match status" value="1"/>
</dbReference>
<dbReference type="PIRSF" id="PIRSF006066">
    <property type="entry name" value="HI0050"/>
    <property type="match status" value="1"/>
</dbReference>
<keyword evidence="6 7" id="KW-0472">Membrane</keyword>
<feature type="transmembrane region" description="Helical" evidence="7">
    <location>
        <begin position="68"/>
        <end position="93"/>
    </location>
</feature>
<organism evidence="9 10">
    <name type="scientific">Thalassospira permensis NBRC 106175</name>
    <dbReference type="NCBI Taxonomy" id="1353532"/>
    <lineage>
        <taxon>Bacteria</taxon>
        <taxon>Pseudomonadati</taxon>
        <taxon>Pseudomonadota</taxon>
        <taxon>Alphaproteobacteria</taxon>
        <taxon>Rhodospirillales</taxon>
        <taxon>Thalassospiraceae</taxon>
        <taxon>Thalassospira</taxon>
    </lineage>
</organism>
<feature type="transmembrane region" description="Helical" evidence="7">
    <location>
        <begin position="285"/>
        <end position="306"/>
    </location>
</feature>
<evidence type="ECO:0000259" key="8">
    <source>
        <dbReference type="Pfam" id="PF06808"/>
    </source>
</evidence>
<dbReference type="Pfam" id="PF06808">
    <property type="entry name" value="DctM"/>
    <property type="match status" value="1"/>
</dbReference>
<feature type="transmembrane region" description="Helical" evidence="7">
    <location>
        <begin position="7"/>
        <end position="28"/>
    </location>
</feature>
<gene>
    <name evidence="9" type="ORF">SMB34_10790</name>
</gene>
<dbReference type="PANTHER" id="PTHR33362:SF2">
    <property type="entry name" value="TRAP TRANSPORTER LARGE PERMEASE PROTEIN"/>
    <property type="match status" value="1"/>
</dbReference>
<dbReference type="InterPro" id="IPR004681">
    <property type="entry name" value="TRAP_DctM"/>
</dbReference>
<feature type="domain" description="TRAP C4-dicarboxylate transport system permease DctM subunit" evidence="8">
    <location>
        <begin position="19"/>
        <end position="429"/>
    </location>
</feature>
<reference evidence="9 10" key="1">
    <citation type="submission" date="2013-07" db="EMBL/GenBank/DDBJ databases">
        <title>Thalassospira permensis NBRC 106175 Genome Sequencing.</title>
        <authorList>
            <person name="Lai Q."/>
            <person name="Shao Z."/>
        </authorList>
    </citation>
    <scope>NUCLEOTIDE SEQUENCE [LARGE SCALE GENOMIC DNA]</scope>
    <source>
        <strain evidence="9 10">NBRC 106175</strain>
    </source>
</reference>
<dbReference type="EMBL" id="AUNC01000072">
    <property type="protein sequence ID" value="KEO50443.1"/>
    <property type="molecule type" value="Genomic_DNA"/>
</dbReference>
<comment type="similarity">
    <text evidence="7">Belongs to the TRAP transporter large permease family.</text>
</comment>
<evidence type="ECO:0000256" key="7">
    <source>
        <dbReference type="RuleBase" id="RU369079"/>
    </source>
</evidence>
<feature type="transmembrane region" description="Helical" evidence="7">
    <location>
        <begin position="229"/>
        <end position="250"/>
    </location>
</feature>
<accession>A0ABR4TJA0</accession>
<feature type="transmembrane region" description="Helical" evidence="7">
    <location>
        <begin position="34"/>
        <end position="56"/>
    </location>
</feature>
<dbReference type="InterPro" id="IPR010656">
    <property type="entry name" value="DctM"/>
</dbReference>
<evidence type="ECO:0000256" key="4">
    <source>
        <dbReference type="ARBA" id="ARBA00022692"/>
    </source>
</evidence>
<comment type="subcellular location">
    <subcellularLocation>
        <location evidence="1 7">Cell inner membrane</location>
        <topology evidence="1 7">Multi-pass membrane protein</topology>
    </subcellularLocation>
</comment>